<evidence type="ECO:0000256" key="1">
    <source>
        <dbReference type="ARBA" id="ARBA00023015"/>
    </source>
</evidence>
<dbReference type="PRINTS" id="PR00598">
    <property type="entry name" value="HTHMARR"/>
</dbReference>
<dbReference type="GO" id="GO:0006950">
    <property type="term" value="P:response to stress"/>
    <property type="evidence" value="ECO:0007669"/>
    <property type="project" value="TreeGrafter"/>
</dbReference>
<dbReference type="EMBL" id="BCSY01000029">
    <property type="protein sequence ID" value="GAS94116.1"/>
    <property type="molecule type" value="Genomic_DNA"/>
</dbReference>
<name>A0A100W9N0_MYCCR</name>
<evidence type="ECO:0000313" key="5">
    <source>
        <dbReference type="EMBL" id="GAS94116.1"/>
    </source>
</evidence>
<keyword evidence="1" id="KW-0805">Transcription regulation</keyword>
<dbReference type="Gene3D" id="1.10.10.10">
    <property type="entry name" value="Winged helix-like DNA-binding domain superfamily/Winged helix DNA-binding domain"/>
    <property type="match status" value="1"/>
</dbReference>
<accession>A0A100W9N0</accession>
<dbReference type="STRING" id="228230.RMCC_1082"/>
<proteinExistence type="predicted"/>
<evidence type="ECO:0000256" key="2">
    <source>
        <dbReference type="ARBA" id="ARBA00023125"/>
    </source>
</evidence>
<protein>
    <submittedName>
        <fullName evidence="5">MarR family transcriptional regulator</fullName>
    </submittedName>
</protein>
<feature type="domain" description="HTH marR-type" evidence="4">
    <location>
        <begin position="7"/>
        <end position="140"/>
    </location>
</feature>
<dbReference type="InterPro" id="IPR000835">
    <property type="entry name" value="HTH_MarR-typ"/>
</dbReference>
<dbReference type="GO" id="GO:0003700">
    <property type="term" value="F:DNA-binding transcription factor activity"/>
    <property type="evidence" value="ECO:0007669"/>
    <property type="project" value="InterPro"/>
</dbReference>
<dbReference type="InterPro" id="IPR039422">
    <property type="entry name" value="MarR/SlyA-like"/>
</dbReference>
<dbReference type="SUPFAM" id="SSF46785">
    <property type="entry name" value="Winged helix' DNA-binding domain"/>
    <property type="match status" value="1"/>
</dbReference>
<comment type="caution">
    <text evidence="5">The sequence shown here is derived from an EMBL/GenBank/DDBJ whole genome shotgun (WGS) entry which is preliminary data.</text>
</comment>
<evidence type="ECO:0000259" key="4">
    <source>
        <dbReference type="PROSITE" id="PS50995"/>
    </source>
</evidence>
<evidence type="ECO:0000313" key="6">
    <source>
        <dbReference type="Proteomes" id="UP000069443"/>
    </source>
</evidence>
<dbReference type="InterPro" id="IPR023187">
    <property type="entry name" value="Tscrpt_reg_MarR-type_CS"/>
</dbReference>
<dbReference type="OrthoDB" id="4629660at2"/>
<dbReference type="InterPro" id="IPR036388">
    <property type="entry name" value="WH-like_DNA-bd_sf"/>
</dbReference>
<gene>
    <name evidence="5" type="ORF">RMCC_1082</name>
</gene>
<reference evidence="6" key="1">
    <citation type="journal article" date="2016" name="Genome Announc.">
        <title>Draft Genome Sequences of Five Rapidly Growing Mycobacterium Species, M. thermoresistibile, M. fortuitum subsp. acetamidolyticum, M. canariasense, M. brisbanense, and M. novocastrense.</title>
        <authorList>
            <person name="Katahira K."/>
            <person name="Ogura Y."/>
            <person name="Gotoh Y."/>
            <person name="Hayashi T."/>
        </authorList>
    </citation>
    <scope>NUCLEOTIDE SEQUENCE [LARGE SCALE GENOMIC DNA]</scope>
    <source>
        <strain evidence="6">JCM15298</strain>
    </source>
</reference>
<dbReference type="InterPro" id="IPR036390">
    <property type="entry name" value="WH_DNA-bd_sf"/>
</dbReference>
<dbReference type="RefSeq" id="WP_062655428.1">
    <property type="nucleotide sequence ID" value="NZ_BCSY01000029.1"/>
</dbReference>
<evidence type="ECO:0000256" key="3">
    <source>
        <dbReference type="ARBA" id="ARBA00023163"/>
    </source>
</evidence>
<dbReference type="PROSITE" id="PS01117">
    <property type="entry name" value="HTH_MARR_1"/>
    <property type="match status" value="1"/>
</dbReference>
<dbReference type="GO" id="GO:0003677">
    <property type="term" value="F:DNA binding"/>
    <property type="evidence" value="ECO:0007669"/>
    <property type="project" value="UniProtKB-KW"/>
</dbReference>
<dbReference type="PANTHER" id="PTHR33164">
    <property type="entry name" value="TRANSCRIPTIONAL REGULATOR, MARR FAMILY"/>
    <property type="match status" value="1"/>
</dbReference>
<keyword evidence="3" id="KW-0804">Transcription</keyword>
<dbReference type="AlphaFoldDB" id="A0A100W9N0"/>
<dbReference type="SMART" id="SM00347">
    <property type="entry name" value="HTH_MARR"/>
    <property type="match status" value="1"/>
</dbReference>
<keyword evidence="6" id="KW-1185">Reference proteome</keyword>
<organism evidence="5 6">
    <name type="scientific">Mycolicibacterium canariasense</name>
    <name type="common">Mycobacterium canariasense</name>
    <dbReference type="NCBI Taxonomy" id="228230"/>
    <lineage>
        <taxon>Bacteria</taxon>
        <taxon>Bacillati</taxon>
        <taxon>Actinomycetota</taxon>
        <taxon>Actinomycetes</taxon>
        <taxon>Mycobacteriales</taxon>
        <taxon>Mycobacteriaceae</taxon>
        <taxon>Mycolicibacterium</taxon>
    </lineage>
</organism>
<dbReference type="Proteomes" id="UP000069443">
    <property type="component" value="Unassembled WGS sequence"/>
</dbReference>
<keyword evidence="2" id="KW-0238">DNA-binding</keyword>
<dbReference type="Pfam" id="PF12802">
    <property type="entry name" value="MarR_2"/>
    <property type="match status" value="1"/>
</dbReference>
<dbReference type="PANTHER" id="PTHR33164:SF64">
    <property type="entry name" value="TRANSCRIPTIONAL REGULATOR SLYA"/>
    <property type="match status" value="1"/>
</dbReference>
<sequence>MPSTTSLESLSEVLFGVERWWNGTLSNALLDADVTSLDGWRVLGALRSGDGLTMSELSAGMVIAPPTLTRIVDKLVDGGFVLRRVDAMDRRRVLVYLSARGKTKVRKLIRHEGWVKSTLIEEFGEEAAVALVRGLSRLAQLSVPAMR</sequence>
<dbReference type="PROSITE" id="PS50995">
    <property type="entry name" value="HTH_MARR_2"/>
    <property type="match status" value="1"/>
</dbReference>
<reference evidence="6" key="2">
    <citation type="submission" date="2016-02" db="EMBL/GenBank/DDBJ databases">
        <title>Draft genome sequence of five rapidly growing Mycobacterium species.</title>
        <authorList>
            <person name="Katahira K."/>
            <person name="Gotou Y."/>
            <person name="Iida K."/>
            <person name="Ogura Y."/>
            <person name="Hayashi T."/>
        </authorList>
    </citation>
    <scope>NUCLEOTIDE SEQUENCE [LARGE SCALE GENOMIC DNA]</scope>
    <source>
        <strain evidence="6">JCM15298</strain>
    </source>
</reference>